<dbReference type="InterPro" id="IPR036638">
    <property type="entry name" value="HLH_DNA-bd_sf"/>
</dbReference>
<dbReference type="GO" id="GO:0046983">
    <property type="term" value="F:protein dimerization activity"/>
    <property type="evidence" value="ECO:0007669"/>
    <property type="project" value="InterPro"/>
</dbReference>
<evidence type="ECO:0000256" key="6">
    <source>
        <dbReference type="SAM" id="MobiDB-lite"/>
    </source>
</evidence>
<comment type="subcellular location">
    <subcellularLocation>
        <location evidence="1">Nucleus</location>
    </subcellularLocation>
</comment>
<dbReference type="GO" id="GO:0003677">
    <property type="term" value="F:DNA binding"/>
    <property type="evidence" value="ECO:0007669"/>
    <property type="project" value="UniProtKB-KW"/>
</dbReference>
<dbReference type="OrthoDB" id="71302at2759"/>
<dbReference type="GO" id="GO:0003700">
    <property type="term" value="F:DNA-binding transcription factor activity"/>
    <property type="evidence" value="ECO:0007669"/>
    <property type="project" value="InterPro"/>
</dbReference>
<proteinExistence type="predicted"/>
<evidence type="ECO:0000256" key="5">
    <source>
        <dbReference type="ARBA" id="ARBA00023242"/>
    </source>
</evidence>
<evidence type="ECO:0000313" key="8">
    <source>
        <dbReference type="EMBL" id="KAB8349671.1"/>
    </source>
</evidence>
<dbReference type="SMART" id="SM00353">
    <property type="entry name" value="HLH"/>
    <property type="match status" value="1"/>
</dbReference>
<dbReference type="PROSITE" id="PS50888">
    <property type="entry name" value="BHLH"/>
    <property type="match status" value="1"/>
</dbReference>
<feature type="region of interest" description="Disordered" evidence="6">
    <location>
        <begin position="296"/>
        <end position="343"/>
    </location>
</feature>
<keyword evidence="5" id="KW-0539">Nucleus</keyword>
<keyword evidence="3" id="KW-0238">DNA-binding</keyword>
<feature type="region of interest" description="Disordered" evidence="6">
    <location>
        <begin position="123"/>
        <end position="187"/>
    </location>
</feature>
<evidence type="ECO:0000256" key="2">
    <source>
        <dbReference type="ARBA" id="ARBA00023015"/>
    </source>
</evidence>
<dbReference type="PANTHER" id="PTHR47787">
    <property type="entry name" value="CENTROMERE-BINDING PROTEIN 1"/>
    <property type="match status" value="1"/>
</dbReference>
<gene>
    <name evidence="8" type="ORF">FH972_023689</name>
</gene>
<dbReference type="GO" id="GO:0005634">
    <property type="term" value="C:nucleus"/>
    <property type="evidence" value="ECO:0007669"/>
    <property type="project" value="UniProtKB-SubCell"/>
</dbReference>
<dbReference type="Proteomes" id="UP000327013">
    <property type="component" value="Unassembled WGS sequence"/>
</dbReference>
<evidence type="ECO:0000256" key="3">
    <source>
        <dbReference type="ARBA" id="ARBA00023125"/>
    </source>
</evidence>
<protein>
    <recommendedName>
        <fullName evidence="7">BHLH domain-containing protein</fullName>
    </recommendedName>
</protein>
<name>A0A5N6KVX7_9ROSI</name>
<keyword evidence="9" id="KW-1185">Reference proteome</keyword>
<accession>A0A5N6KVX7</accession>
<evidence type="ECO:0000256" key="1">
    <source>
        <dbReference type="ARBA" id="ARBA00004123"/>
    </source>
</evidence>
<feature type="region of interest" description="Disordered" evidence="6">
    <location>
        <begin position="1"/>
        <end position="100"/>
    </location>
</feature>
<reference evidence="8 9" key="1">
    <citation type="submission" date="2019-06" db="EMBL/GenBank/DDBJ databases">
        <title>A chromosomal-level reference genome of Carpinus fangiana (Coryloideae, Betulaceae).</title>
        <authorList>
            <person name="Yang X."/>
            <person name="Wang Z."/>
            <person name="Zhang L."/>
            <person name="Hao G."/>
            <person name="Liu J."/>
            <person name="Yang Y."/>
        </authorList>
    </citation>
    <scope>NUCLEOTIDE SEQUENCE [LARGE SCALE GENOMIC DNA]</scope>
    <source>
        <strain evidence="8">Cfa_2016G</strain>
        <tissue evidence="8">Leaf</tissue>
    </source>
</reference>
<feature type="compositionally biased region" description="Basic and acidic residues" evidence="6">
    <location>
        <begin position="311"/>
        <end position="323"/>
    </location>
</feature>
<dbReference type="SUPFAM" id="SSF47459">
    <property type="entry name" value="HLH, helix-loop-helix DNA-binding domain"/>
    <property type="match status" value="1"/>
</dbReference>
<keyword evidence="2" id="KW-0805">Transcription regulation</keyword>
<dbReference type="InterPro" id="IPR047206">
    <property type="entry name" value="bHLHzip_scCBP1-like"/>
</dbReference>
<evidence type="ECO:0000259" key="7">
    <source>
        <dbReference type="PROSITE" id="PS50888"/>
    </source>
</evidence>
<feature type="compositionally biased region" description="Polar residues" evidence="6">
    <location>
        <begin position="31"/>
        <end position="47"/>
    </location>
</feature>
<feature type="compositionally biased region" description="Polar residues" evidence="6">
    <location>
        <begin position="74"/>
        <end position="85"/>
    </location>
</feature>
<evidence type="ECO:0000256" key="4">
    <source>
        <dbReference type="ARBA" id="ARBA00023163"/>
    </source>
</evidence>
<dbReference type="CDD" id="cd11398">
    <property type="entry name" value="bHLHzip_scCBP1"/>
    <property type="match status" value="1"/>
</dbReference>
<comment type="caution">
    <text evidence="8">The sequence shown here is derived from an EMBL/GenBank/DDBJ whole genome shotgun (WGS) entry which is preliminary data.</text>
</comment>
<dbReference type="PANTHER" id="PTHR47787:SF1">
    <property type="entry name" value="CENTROMERE-BINDING PROTEIN 1"/>
    <property type="match status" value="1"/>
</dbReference>
<dbReference type="Pfam" id="PF00010">
    <property type="entry name" value="HLH"/>
    <property type="match status" value="1"/>
</dbReference>
<organism evidence="8 9">
    <name type="scientific">Carpinus fangiana</name>
    <dbReference type="NCBI Taxonomy" id="176857"/>
    <lineage>
        <taxon>Eukaryota</taxon>
        <taxon>Viridiplantae</taxon>
        <taxon>Streptophyta</taxon>
        <taxon>Embryophyta</taxon>
        <taxon>Tracheophyta</taxon>
        <taxon>Spermatophyta</taxon>
        <taxon>Magnoliopsida</taxon>
        <taxon>eudicotyledons</taxon>
        <taxon>Gunneridae</taxon>
        <taxon>Pentapetalae</taxon>
        <taxon>rosids</taxon>
        <taxon>fabids</taxon>
        <taxon>Fagales</taxon>
        <taxon>Betulaceae</taxon>
        <taxon>Carpinus</taxon>
    </lineage>
</organism>
<dbReference type="AlphaFoldDB" id="A0A5N6KVX7"/>
<dbReference type="Gene3D" id="4.10.280.10">
    <property type="entry name" value="Helix-loop-helix DNA-binding domain"/>
    <property type="match status" value="1"/>
</dbReference>
<dbReference type="InterPro" id="IPR011598">
    <property type="entry name" value="bHLH_dom"/>
</dbReference>
<feature type="domain" description="BHLH" evidence="7">
    <location>
        <begin position="175"/>
        <end position="223"/>
    </location>
</feature>
<evidence type="ECO:0000313" key="9">
    <source>
        <dbReference type="Proteomes" id="UP000327013"/>
    </source>
</evidence>
<dbReference type="EMBL" id="VIBQ01000014">
    <property type="protein sequence ID" value="KAB8349671.1"/>
    <property type="molecule type" value="Genomic_DNA"/>
</dbReference>
<sequence length="343" mass="36578">MADVGFPDTPSMRAGASDPNSSNKRKRSAFETGNTPSRRAARSNNAQFPRDATADFLDTTGDEPSFDLAHVLQQDGSDSSALGTNANGGDGSNKPDNNSSVDAAAAALAHNYSMTVPAHPGDGFGNVPTVGGDTSFNPDGTELDDANAGGSNGDNGGSPSSARKPAVGTDEWHKVRKDNHKEVERRRRETINEGINEIAKIVPGCEKNKGQILARAVQYIQKLQDDASSNIDKWTFEKLVTEQAITEITQKCNRAFQERNAWKRLAAGAGVDVVNVDLGLPPDDDDEIDGLDDAAAAERRKEEAEQNAAEEVQRRKFAREEQHAASIAANHAGRPDADGEDDG</sequence>
<keyword evidence="4" id="KW-0804">Transcription</keyword>